<dbReference type="PANTHER" id="PTHR30469">
    <property type="entry name" value="MULTIDRUG RESISTANCE PROTEIN MDTA"/>
    <property type="match status" value="1"/>
</dbReference>
<dbReference type="GO" id="GO:1990281">
    <property type="term" value="C:efflux pump complex"/>
    <property type="evidence" value="ECO:0007669"/>
    <property type="project" value="TreeGrafter"/>
</dbReference>
<protein>
    <submittedName>
        <fullName evidence="3">HlyD family secretion protein</fullName>
    </submittedName>
</protein>
<keyword evidence="1" id="KW-0732">Signal</keyword>
<dbReference type="Proteomes" id="UP000242367">
    <property type="component" value="Unassembled WGS sequence"/>
</dbReference>
<reference evidence="3 4" key="1">
    <citation type="journal article" date="2017" name="Chemistry">
        <title>Isolation, Biosynthesis and Chemical Modifications of Rubterolones A-F: Rare Tropolone Alkaloids from Actinomadura sp. 5-2.</title>
        <authorList>
            <person name="Guo H."/>
            <person name="Benndorf R."/>
            <person name="Leichnitz D."/>
            <person name="Klassen J.L."/>
            <person name="Vollmers J."/>
            <person name="Gorls H."/>
            <person name="Steinacker M."/>
            <person name="Weigel C."/>
            <person name="Dahse H.M."/>
            <person name="Kaster A.K."/>
            <person name="de Beer Z.W."/>
            <person name="Poulsen M."/>
            <person name="Beemelmanns C."/>
        </authorList>
    </citation>
    <scope>NUCLEOTIDE SEQUENCE [LARGE SCALE GENOMIC DNA]</scope>
    <source>
        <strain evidence="3 4">5-2</strain>
    </source>
</reference>
<feature type="chain" id="PRO_5015171480" evidence="1">
    <location>
        <begin position="24"/>
        <end position="356"/>
    </location>
</feature>
<comment type="caution">
    <text evidence="3">The sequence shown here is derived from an EMBL/GenBank/DDBJ whole genome shotgun (WGS) entry which is preliminary data.</text>
</comment>
<evidence type="ECO:0000259" key="2">
    <source>
        <dbReference type="Pfam" id="PF01471"/>
    </source>
</evidence>
<dbReference type="InterPro" id="IPR036366">
    <property type="entry name" value="PGBDSf"/>
</dbReference>
<dbReference type="AlphaFoldDB" id="A0A2P4UPM0"/>
<sequence precursor="true">MRRGIAVAGGAVAAVLAAGALTAASLAGGGNDDTKPTRLPKDTATVERGDLVDTETVDGTLGYGDEVKLTAGASGKITWLPAEGATVRRGRTLYDLNGKPVTLMYGTEPIYRPLYAGVADGRDVRQLETNLKALGYGGFTVDDHFTADTADAVERWQDDRDLPETGQIDGSQIAFARGAARVTALPVPVGGRLGDGQPVLTTTGTDRLVRIDLDAADQRMARKGAKVSVELPGSRTVPGRISAVGTVATAPAPANGQTSGTKATIEVDVVLDRPKDAGRLDQAPVSVELESERHRDVLSVPLEALVARREGGYAVQVVSGGTVRLVPVETGLYGDTRVEVRGAGLAAGTKVGVPAR</sequence>
<dbReference type="InterPro" id="IPR036365">
    <property type="entry name" value="PGBD-like_sf"/>
</dbReference>
<dbReference type="SUPFAM" id="SSF47090">
    <property type="entry name" value="PGBD-like"/>
    <property type="match status" value="1"/>
</dbReference>
<feature type="domain" description="Peptidoglycan binding-like" evidence="2">
    <location>
        <begin position="121"/>
        <end position="172"/>
    </location>
</feature>
<gene>
    <name evidence="3" type="ORF">BTM25_13670</name>
</gene>
<dbReference type="RefSeq" id="WP_103561841.1">
    <property type="nucleotide sequence ID" value="NZ_MTBP01000001.1"/>
</dbReference>
<keyword evidence="4" id="KW-1185">Reference proteome</keyword>
<evidence type="ECO:0000313" key="4">
    <source>
        <dbReference type="Proteomes" id="UP000242367"/>
    </source>
</evidence>
<evidence type="ECO:0000256" key="1">
    <source>
        <dbReference type="SAM" id="SignalP"/>
    </source>
</evidence>
<name>A0A2P4UPM0_9ACTN</name>
<organism evidence="3 4">
    <name type="scientific">Actinomadura rubteroloni</name>
    <dbReference type="NCBI Taxonomy" id="1926885"/>
    <lineage>
        <taxon>Bacteria</taxon>
        <taxon>Bacillati</taxon>
        <taxon>Actinomycetota</taxon>
        <taxon>Actinomycetes</taxon>
        <taxon>Streptosporangiales</taxon>
        <taxon>Thermomonosporaceae</taxon>
        <taxon>Actinomadura</taxon>
    </lineage>
</organism>
<dbReference type="GO" id="GO:0015562">
    <property type="term" value="F:efflux transmembrane transporter activity"/>
    <property type="evidence" value="ECO:0007669"/>
    <property type="project" value="TreeGrafter"/>
</dbReference>
<dbReference type="Gene3D" id="1.10.101.10">
    <property type="entry name" value="PGBD-like superfamily/PGBD"/>
    <property type="match status" value="1"/>
</dbReference>
<dbReference type="Pfam" id="PF01471">
    <property type="entry name" value="PG_binding_1"/>
    <property type="match status" value="1"/>
</dbReference>
<dbReference type="InterPro" id="IPR002477">
    <property type="entry name" value="Peptidoglycan-bd-like"/>
</dbReference>
<accession>A0A2P4UPM0</accession>
<feature type="signal peptide" evidence="1">
    <location>
        <begin position="1"/>
        <end position="23"/>
    </location>
</feature>
<dbReference type="EMBL" id="MTBP01000001">
    <property type="protein sequence ID" value="POM26959.1"/>
    <property type="molecule type" value="Genomic_DNA"/>
</dbReference>
<proteinExistence type="predicted"/>
<evidence type="ECO:0000313" key="3">
    <source>
        <dbReference type="EMBL" id="POM26959.1"/>
    </source>
</evidence>
<dbReference type="Gene3D" id="2.40.420.20">
    <property type="match status" value="1"/>
</dbReference>